<dbReference type="AlphaFoldDB" id="A0A1L3Q200"/>
<reference evidence="4 6" key="2">
    <citation type="submission" date="2016-10" db="EMBL/GenBank/DDBJ databases">
        <authorList>
            <person name="de Groot N.N."/>
        </authorList>
    </citation>
    <scope>NUCLEOTIDE SEQUENCE [LARGE SCALE GENOMIC DNA]</scope>
    <source>
        <strain evidence="4 6">Z-7982</strain>
    </source>
</reference>
<dbReference type="PANTHER" id="PTHR38462">
    <property type="entry name" value="EXONUCLEASE-LIKE PROTEIN"/>
    <property type="match status" value="1"/>
</dbReference>
<dbReference type="InterPro" id="IPR012337">
    <property type="entry name" value="RNaseH-like_sf"/>
</dbReference>
<keyword evidence="2" id="KW-0378">Hydrolase</keyword>
<dbReference type="Proteomes" id="UP000198669">
    <property type="component" value="Unassembled WGS sequence"/>
</dbReference>
<dbReference type="GeneID" id="30583069"/>
<dbReference type="Proteomes" id="UP000186879">
    <property type="component" value="Chromosome"/>
</dbReference>
<evidence type="ECO:0000313" key="6">
    <source>
        <dbReference type="Proteomes" id="UP000198669"/>
    </source>
</evidence>
<organism evidence="2 5">
    <name type="scientific">Methanohalophilus halophilus</name>
    <dbReference type="NCBI Taxonomy" id="2177"/>
    <lineage>
        <taxon>Archaea</taxon>
        <taxon>Methanobacteriati</taxon>
        <taxon>Methanobacteriota</taxon>
        <taxon>Stenosarchaea group</taxon>
        <taxon>Methanomicrobia</taxon>
        <taxon>Methanosarcinales</taxon>
        <taxon>Methanosarcinaceae</taxon>
        <taxon>Methanohalophilus</taxon>
    </lineage>
</organism>
<reference evidence="3 7" key="3">
    <citation type="submission" date="2018-10" db="EMBL/GenBank/DDBJ databases">
        <title>Cultivation of a novel Methanohalophilus strain from Kebrit Deep of the Red Sea and a genomic comparison of members of the genus Methanohalophilus.</title>
        <authorList>
            <person name="Guan Y."/>
            <person name="Ngugi D.K."/>
            <person name="Stingl U."/>
        </authorList>
    </citation>
    <scope>NUCLEOTIDE SEQUENCE [LARGE SCALE GENOMIC DNA]</scope>
    <source>
        <strain evidence="3 7">DSM 3094</strain>
    </source>
</reference>
<keyword evidence="5" id="KW-1185">Reference proteome</keyword>
<keyword evidence="2" id="KW-0540">Nuclease</keyword>
<keyword evidence="2" id="KW-0269">Exonuclease</keyword>
<dbReference type="Pfam" id="PF13482">
    <property type="entry name" value="RNase_H_2"/>
    <property type="match status" value="1"/>
</dbReference>
<reference evidence="2 5" key="1">
    <citation type="submission" date="2016-10" db="EMBL/GenBank/DDBJ databases">
        <title>Methanohalophilus halophilus.</title>
        <authorList>
            <person name="L'haridon S."/>
        </authorList>
    </citation>
    <scope>NUCLEOTIDE SEQUENCE [LARGE SCALE GENOMIC DNA]</scope>
    <source>
        <strain evidence="2 5">Z-7982</strain>
    </source>
</reference>
<dbReference type="OrthoDB" id="211024at2157"/>
<evidence type="ECO:0000313" key="4">
    <source>
        <dbReference type="EMBL" id="SDW68202.1"/>
    </source>
</evidence>
<sequence length="254" mass="29393">MLTSTYIHIPGIGKETERKIWSGGITTWNDFLQNKSSIKLPGSKKDKIAMEIENSIEKLEIRDIPYFAKSIPASEHWRGFRNFSDSVAYVDIETTGLSPSSSKITVIGVYDGKDVKSFVRGINLEEIVQEMEQYDFLVTFNGARFDLPFIQREFPQITMEQMHTDLMYPLRRIGLKGGLKNIEHMLGINRSEETEGMDGFEAVRLWKEYEKGKEEALDLLLEYNREDIVNLETILDITYERFVEHCYKGCTTHK</sequence>
<evidence type="ECO:0000313" key="7">
    <source>
        <dbReference type="Proteomes" id="UP000267921"/>
    </source>
</evidence>
<dbReference type="GO" id="GO:0004527">
    <property type="term" value="F:exonuclease activity"/>
    <property type="evidence" value="ECO:0007669"/>
    <property type="project" value="UniProtKB-KW"/>
</dbReference>
<accession>A0A1L3Q200</accession>
<dbReference type="EMBL" id="RJJG01000008">
    <property type="protein sequence ID" value="RNI07488.1"/>
    <property type="molecule type" value="Genomic_DNA"/>
</dbReference>
<dbReference type="PANTHER" id="PTHR38462:SF1">
    <property type="entry name" value="YPRB RIBONUCLEASE H-LIKE DOMAIN-CONTAINING PROTEIN"/>
    <property type="match status" value="1"/>
</dbReference>
<dbReference type="InterPro" id="IPR036397">
    <property type="entry name" value="RNaseH_sf"/>
</dbReference>
<proteinExistence type="predicted"/>
<evidence type="ECO:0000313" key="2">
    <source>
        <dbReference type="EMBL" id="APH38885.1"/>
    </source>
</evidence>
<dbReference type="KEGG" id="mhaz:BHR79_04855"/>
<evidence type="ECO:0000313" key="5">
    <source>
        <dbReference type="Proteomes" id="UP000186879"/>
    </source>
</evidence>
<dbReference type="SUPFAM" id="SSF53098">
    <property type="entry name" value="Ribonuclease H-like"/>
    <property type="match status" value="1"/>
</dbReference>
<dbReference type="Gene3D" id="3.30.420.10">
    <property type="entry name" value="Ribonuclease H-like superfamily/Ribonuclease H"/>
    <property type="match status" value="1"/>
</dbReference>
<protein>
    <submittedName>
        <fullName evidence="2">Exonuclease</fullName>
    </submittedName>
</protein>
<evidence type="ECO:0000313" key="3">
    <source>
        <dbReference type="EMBL" id="RNI07488.1"/>
    </source>
</evidence>
<dbReference type="InterPro" id="IPR038720">
    <property type="entry name" value="YprB_RNase_H-like_dom"/>
</dbReference>
<dbReference type="EMBL" id="CP017921">
    <property type="protein sequence ID" value="APH38885.1"/>
    <property type="molecule type" value="Genomic_DNA"/>
</dbReference>
<feature type="domain" description="YprB ribonuclease H-like" evidence="1">
    <location>
        <begin position="88"/>
        <end position="237"/>
    </location>
</feature>
<dbReference type="RefSeq" id="WP_072561327.1">
    <property type="nucleotide sequence ID" value="NZ_CP017921.1"/>
</dbReference>
<name>A0A1L3Q200_9EURY</name>
<gene>
    <name evidence="2" type="ORF">BHR79_04855</name>
    <name evidence="3" type="ORF">EFE40_09870</name>
    <name evidence="4" type="ORF">SAMN04515625_1401</name>
</gene>
<dbReference type="GO" id="GO:0003676">
    <property type="term" value="F:nucleic acid binding"/>
    <property type="evidence" value="ECO:0007669"/>
    <property type="project" value="InterPro"/>
</dbReference>
<dbReference type="Proteomes" id="UP000267921">
    <property type="component" value="Unassembled WGS sequence"/>
</dbReference>
<dbReference type="EMBL" id="FNMU01000004">
    <property type="protein sequence ID" value="SDW68202.1"/>
    <property type="molecule type" value="Genomic_DNA"/>
</dbReference>
<evidence type="ECO:0000259" key="1">
    <source>
        <dbReference type="Pfam" id="PF13482"/>
    </source>
</evidence>
<dbReference type="STRING" id="2177.BHR79_04855"/>